<dbReference type="Proteomes" id="UP000652995">
    <property type="component" value="Unassembled WGS sequence"/>
</dbReference>
<evidence type="ECO:0000313" key="1">
    <source>
        <dbReference type="EMBL" id="GGA94642.1"/>
    </source>
</evidence>
<protein>
    <recommendedName>
        <fullName evidence="3">Transposase</fullName>
    </recommendedName>
</protein>
<gene>
    <name evidence="1" type="ORF">GCM10007183_18520</name>
</gene>
<accession>A0ABQ1HXD5</accession>
<evidence type="ECO:0008006" key="3">
    <source>
        <dbReference type="Google" id="ProtNLM"/>
    </source>
</evidence>
<proteinExistence type="predicted"/>
<comment type="caution">
    <text evidence="1">The sequence shown here is derived from an EMBL/GenBank/DDBJ whole genome shotgun (WGS) entry which is preliminary data.</text>
</comment>
<name>A0ABQ1HXD5_9STAP</name>
<sequence>MLYQKINGVPKAVLTKVGNSRRNDSVYDRNATNNEYICDSVEKYHQSSN</sequence>
<reference evidence="2" key="1">
    <citation type="journal article" date="2019" name="Int. J. Syst. Evol. Microbiol.">
        <title>The Global Catalogue of Microorganisms (GCM) 10K type strain sequencing project: providing services to taxonomists for standard genome sequencing and annotation.</title>
        <authorList>
            <consortium name="The Broad Institute Genomics Platform"/>
            <consortium name="The Broad Institute Genome Sequencing Center for Infectious Disease"/>
            <person name="Wu L."/>
            <person name="Ma J."/>
        </authorList>
    </citation>
    <scope>NUCLEOTIDE SEQUENCE [LARGE SCALE GENOMIC DNA]</scope>
    <source>
        <strain evidence="2">CCM 4175</strain>
    </source>
</reference>
<keyword evidence="2" id="KW-1185">Reference proteome</keyword>
<organism evidence="1 2">
    <name type="scientific">Staphylococcus muscae</name>
    <dbReference type="NCBI Taxonomy" id="1294"/>
    <lineage>
        <taxon>Bacteria</taxon>
        <taxon>Bacillati</taxon>
        <taxon>Bacillota</taxon>
        <taxon>Bacilli</taxon>
        <taxon>Bacillales</taxon>
        <taxon>Staphylococcaceae</taxon>
        <taxon>Staphylococcus</taxon>
    </lineage>
</organism>
<evidence type="ECO:0000313" key="2">
    <source>
        <dbReference type="Proteomes" id="UP000652995"/>
    </source>
</evidence>
<dbReference type="EMBL" id="BMCB01000012">
    <property type="protein sequence ID" value="GGA94642.1"/>
    <property type="molecule type" value="Genomic_DNA"/>
</dbReference>